<reference evidence="5" key="2">
    <citation type="submission" date="2021-09" db="EMBL/GenBank/DDBJ databases">
        <authorList>
            <person name="Gilroy R."/>
        </authorList>
    </citation>
    <scope>NUCLEOTIDE SEQUENCE</scope>
    <source>
        <strain evidence="5">ChiGjej2B2-7701</strain>
    </source>
</reference>
<dbReference type="Pfam" id="PF22725">
    <property type="entry name" value="GFO_IDH_MocA_C3"/>
    <property type="match status" value="1"/>
</dbReference>
<dbReference type="AlphaFoldDB" id="A0A921IND3"/>
<accession>A0A921IND3</accession>
<protein>
    <submittedName>
        <fullName evidence="5">Gfo/Idh/MocA family oxidoreductase</fullName>
    </submittedName>
</protein>
<gene>
    <name evidence="5" type="ORF">K8U80_02170</name>
</gene>
<comment type="similarity">
    <text evidence="1">Belongs to the Gfo/Idh/MocA family.</text>
</comment>
<dbReference type="InterPro" id="IPR036291">
    <property type="entry name" value="NAD(P)-bd_dom_sf"/>
</dbReference>
<dbReference type="GO" id="GO:0000166">
    <property type="term" value="F:nucleotide binding"/>
    <property type="evidence" value="ECO:0007669"/>
    <property type="project" value="InterPro"/>
</dbReference>
<dbReference type="Gene3D" id="3.30.360.10">
    <property type="entry name" value="Dihydrodipicolinate Reductase, domain 2"/>
    <property type="match status" value="1"/>
</dbReference>
<keyword evidence="2" id="KW-0560">Oxidoreductase</keyword>
<dbReference type="InterPro" id="IPR055170">
    <property type="entry name" value="GFO_IDH_MocA-like_dom"/>
</dbReference>
<dbReference type="Proteomes" id="UP000746751">
    <property type="component" value="Unassembled WGS sequence"/>
</dbReference>
<evidence type="ECO:0000313" key="5">
    <source>
        <dbReference type="EMBL" id="HJG30182.1"/>
    </source>
</evidence>
<dbReference type="PANTHER" id="PTHR22604">
    <property type="entry name" value="OXIDOREDUCTASES"/>
    <property type="match status" value="1"/>
</dbReference>
<dbReference type="InterPro" id="IPR050984">
    <property type="entry name" value="Gfo/Idh/MocA_domain"/>
</dbReference>
<evidence type="ECO:0000259" key="4">
    <source>
        <dbReference type="Pfam" id="PF22725"/>
    </source>
</evidence>
<dbReference type="EMBL" id="DYVF01000019">
    <property type="protein sequence ID" value="HJG30182.1"/>
    <property type="molecule type" value="Genomic_DNA"/>
</dbReference>
<feature type="domain" description="Gfo/Idh/MocA-like oxidoreductase N-terminal" evidence="3">
    <location>
        <begin position="7"/>
        <end position="131"/>
    </location>
</feature>
<sequence>MRNTATVRWGILGAGGIAHRFAKSLAHEPASELAAISCRTPRKAEAFATEFGVERIYTDAEGADEGHRQLLADPAIDAVYLALPHGLHRVWAERALAAGNAVLCEKPAMLTAAEMREVAAAAREHGALFMEAMKVRFEPAYLELRRLLDAGAIGEVTRVEVRLLGESDPKALEASSYYFDPVQGGVLLDMGIYCASWLADLLPADLAVVSAERACSHGVDVWDRAEFAASGGVSALLECGSDRPGPRTARIVGTEGAIEVDLPHRPDALRIVSSSDSEPREVRLPYEVDDFYPQIAHFAELVRTGAAESSIMPLEASVRCAEILDAIREATARGAK</sequence>
<evidence type="ECO:0000256" key="1">
    <source>
        <dbReference type="ARBA" id="ARBA00010928"/>
    </source>
</evidence>
<dbReference type="PANTHER" id="PTHR22604:SF105">
    <property type="entry name" value="TRANS-1,2-DIHYDROBENZENE-1,2-DIOL DEHYDROGENASE"/>
    <property type="match status" value="1"/>
</dbReference>
<dbReference type="Gene3D" id="3.40.50.720">
    <property type="entry name" value="NAD(P)-binding Rossmann-like Domain"/>
    <property type="match status" value="1"/>
</dbReference>
<name>A0A921IND3_9ACTN</name>
<reference evidence="5" key="1">
    <citation type="journal article" date="2021" name="PeerJ">
        <title>Extensive microbial diversity within the chicken gut microbiome revealed by metagenomics and culture.</title>
        <authorList>
            <person name="Gilroy R."/>
            <person name="Ravi A."/>
            <person name="Getino M."/>
            <person name="Pursley I."/>
            <person name="Horton D.L."/>
            <person name="Alikhan N.F."/>
            <person name="Baker D."/>
            <person name="Gharbi K."/>
            <person name="Hall N."/>
            <person name="Watson M."/>
            <person name="Adriaenssens E.M."/>
            <person name="Foster-Nyarko E."/>
            <person name="Jarju S."/>
            <person name="Secka A."/>
            <person name="Antonio M."/>
            <person name="Oren A."/>
            <person name="Chaudhuri R.R."/>
            <person name="La Ragione R."/>
            <person name="Hildebrand F."/>
            <person name="Pallen M.J."/>
        </authorList>
    </citation>
    <scope>NUCLEOTIDE SEQUENCE</scope>
    <source>
        <strain evidence="5">ChiGjej2B2-7701</strain>
    </source>
</reference>
<dbReference type="InterPro" id="IPR000683">
    <property type="entry name" value="Gfo/Idh/MocA-like_OxRdtase_N"/>
</dbReference>
<comment type="caution">
    <text evidence="5">The sequence shown here is derived from an EMBL/GenBank/DDBJ whole genome shotgun (WGS) entry which is preliminary data.</text>
</comment>
<feature type="domain" description="GFO/IDH/MocA-like oxidoreductase" evidence="4">
    <location>
        <begin position="141"/>
        <end position="259"/>
    </location>
</feature>
<evidence type="ECO:0000259" key="3">
    <source>
        <dbReference type="Pfam" id="PF01408"/>
    </source>
</evidence>
<dbReference type="SUPFAM" id="SSF55347">
    <property type="entry name" value="Glyceraldehyde-3-phosphate dehydrogenase-like, C-terminal domain"/>
    <property type="match status" value="1"/>
</dbReference>
<dbReference type="GO" id="GO:0016491">
    <property type="term" value="F:oxidoreductase activity"/>
    <property type="evidence" value="ECO:0007669"/>
    <property type="project" value="UniProtKB-KW"/>
</dbReference>
<dbReference type="Pfam" id="PF01408">
    <property type="entry name" value="GFO_IDH_MocA"/>
    <property type="match status" value="1"/>
</dbReference>
<evidence type="ECO:0000256" key="2">
    <source>
        <dbReference type="ARBA" id="ARBA00023002"/>
    </source>
</evidence>
<evidence type="ECO:0000313" key="6">
    <source>
        <dbReference type="Proteomes" id="UP000746751"/>
    </source>
</evidence>
<dbReference type="SUPFAM" id="SSF51735">
    <property type="entry name" value="NAD(P)-binding Rossmann-fold domains"/>
    <property type="match status" value="1"/>
</dbReference>
<proteinExistence type="inferred from homology"/>
<organism evidence="5 6">
    <name type="scientific">Collinsella ihumii</name>
    <dbReference type="NCBI Taxonomy" id="1720204"/>
    <lineage>
        <taxon>Bacteria</taxon>
        <taxon>Bacillati</taxon>
        <taxon>Actinomycetota</taxon>
        <taxon>Coriobacteriia</taxon>
        <taxon>Coriobacteriales</taxon>
        <taxon>Coriobacteriaceae</taxon>
        <taxon>Collinsella</taxon>
    </lineage>
</organism>